<protein>
    <submittedName>
        <fullName evidence="5">ABC-type sugar transport system, periplasmic component</fullName>
    </submittedName>
</protein>
<keyword evidence="3" id="KW-0732">Signal</keyword>
<dbReference type="eggNOG" id="COG1879">
    <property type="taxonomic scope" value="Bacteria"/>
</dbReference>
<evidence type="ECO:0000313" key="6">
    <source>
        <dbReference type="Proteomes" id="UP000000238"/>
    </source>
</evidence>
<dbReference type="InterPro" id="IPR028082">
    <property type="entry name" value="Peripla_BP_I"/>
</dbReference>
<keyword evidence="6" id="KW-1185">Reference proteome</keyword>
<feature type="domain" description="Periplasmic binding protein" evidence="4">
    <location>
        <begin position="44"/>
        <end position="303"/>
    </location>
</feature>
<dbReference type="Gene3D" id="3.40.50.2300">
    <property type="match status" value="2"/>
</dbReference>
<comment type="similarity">
    <text evidence="2">Belongs to the bacterial solute-binding protein 2 family.</text>
</comment>
<dbReference type="KEGG" id="hch:HCH_00902"/>
<evidence type="ECO:0000313" key="5">
    <source>
        <dbReference type="EMBL" id="ABC27793.1"/>
    </source>
</evidence>
<reference evidence="5 6" key="1">
    <citation type="journal article" date="2005" name="Nucleic Acids Res.">
        <title>Genomic blueprint of Hahella chejuensis, a marine microbe producing an algicidal agent.</title>
        <authorList>
            <person name="Jeong H."/>
            <person name="Yim J.H."/>
            <person name="Lee C."/>
            <person name="Choi S.-H."/>
            <person name="Park Y.K."/>
            <person name="Yoon S.H."/>
            <person name="Hur C.-G."/>
            <person name="Kang H.-Y."/>
            <person name="Kim D."/>
            <person name="Lee H.H."/>
            <person name="Park K.H."/>
            <person name="Park S.-H."/>
            <person name="Park H.-S."/>
            <person name="Lee H.K."/>
            <person name="Oh T.K."/>
            <person name="Kim J.F."/>
        </authorList>
    </citation>
    <scope>NUCLEOTIDE SEQUENCE [LARGE SCALE GENOMIC DNA]</scope>
    <source>
        <strain evidence="5 6">KCTC 2396</strain>
    </source>
</reference>
<proteinExistence type="inferred from homology"/>
<accession>Q2SNI1</accession>
<comment type="subcellular location">
    <subcellularLocation>
        <location evidence="1">Cell envelope</location>
    </subcellularLocation>
</comment>
<dbReference type="EMBL" id="CP000155">
    <property type="protein sequence ID" value="ABC27793.1"/>
    <property type="molecule type" value="Genomic_DNA"/>
</dbReference>
<dbReference type="OrthoDB" id="245475at2"/>
<evidence type="ECO:0000259" key="4">
    <source>
        <dbReference type="Pfam" id="PF13407"/>
    </source>
</evidence>
<dbReference type="PANTHER" id="PTHR46847">
    <property type="entry name" value="D-ALLOSE-BINDING PERIPLASMIC PROTEIN-RELATED"/>
    <property type="match status" value="1"/>
</dbReference>
<organism evidence="5 6">
    <name type="scientific">Hahella chejuensis (strain KCTC 2396)</name>
    <dbReference type="NCBI Taxonomy" id="349521"/>
    <lineage>
        <taxon>Bacteria</taxon>
        <taxon>Pseudomonadati</taxon>
        <taxon>Pseudomonadota</taxon>
        <taxon>Gammaproteobacteria</taxon>
        <taxon>Oceanospirillales</taxon>
        <taxon>Hahellaceae</taxon>
        <taxon>Hahella</taxon>
    </lineage>
</organism>
<dbReference type="GO" id="GO:0030246">
    <property type="term" value="F:carbohydrate binding"/>
    <property type="evidence" value="ECO:0007669"/>
    <property type="project" value="UniProtKB-ARBA"/>
</dbReference>
<name>Q2SNI1_HAHCH</name>
<evidence type="ECO:0000256" key="1">
    <source>
        <dbReference type="ARBA" id="ARBA00004196"/>
    </source>
</evidence>
<evidence type="ECO:0000256" key="3">
    <source>
        <dbReference type="ARBA" id="ARBA00022729"/>
    </source>
</evidence>
<evidence type="ECO:0000256" key="2">
    <source>
        <dbReference type="ARBA" id="ARBA00007639"/>
    </source>
</evidence>
<dbReference type="SUPFAM" id="SSF53822">
    <property type="entry name" value="Periplasmic binding protein-like I"/>
    <property type="match status" value="1"/>
</dbReference>
<keyword evidence="5" id="KW-0813">Transport</keyword>
<dbReference type="InterPro" id="IPR025997">
    <property type="entry name" value="SBP_2_dom"/>
</dbReference>
<dbReference type="PANTHER" id="PTHR46847:SF2">
    <property type="entry name" value="ABC TRANSPORTER SUGAR-BINDING PROTEIN"/>
    <property type="match status" value="1"/>
</dbReference>
<dbReference type="AlphaFoldDB" id="Q2SNI1"/>
<dbReference type="Proteomes" id="UP000000238">
    <property type="component" value="Chromosome"/>
</dbReference>
<gene>
    <name evidence="5" type="ordered locus">HCH_00902</name>
</gene>
<dbReference type="Pfam" id="PF13407">
    <property type="entry name" value="Peripla_BP_4"/>
    <property type="match status" value="1"/>
</dbReference>
<dbReference type="GO" id="GO:0030313">
    <property type="term" value="C:cell envelope"/>
    <property type="evidence" value="ECO:0007669"/>
    <property type="project" value="UniProtKB-SubCell"/>
</dbReference>
<dbReference type="GO" id="GO:0055085">
    <property type="term" value="P:transmembrane transport"/>
    <property type="evidence" value="ECO:0007669"/>
    <property type="project" value="UniProtKB-ARBA"/>
</dbReference>
<sequence>MNLAIVMKCLRGFIVVWVIASSWLCHAGGPPVGRLSDTDYFLFISPSPVENIFWGKTGAFAKEVAKDLGVKLEVMYGDDQRFSVLKMGMEALQRPNPPKAIIVGYFFSITEKLLQEANARDVGVFLVNTSVPERDRVLVGQPRSEKFPNWLGHMYPDDEEVGYLVAAELLRQAQEKWPRRKSFDLLGISGSMDSTAALDRNAGLKRFLSEHTDKVILKQLVYANWFWDEVTARTPKMLERYPSVDLIWAASDLMALAARSVAPEPERLIGGVDWSNEGLQGVKDGRLSHSVGGHFVEAGWAVVLLYDYFNGVDFADYLGVNIRTHLALATSANVDKAIDVVTESHWTKEDFRRFSLSLRPENKGYHFHDFFTE</sequence>
<dbReference type="STRING" id="349521.HCH_00902"/>
<dbReference type="HOGENOM" id="CLU_048104_0_0_6"/>
<dbReference type="CDD" id="cd06324">
    <property type="entry name" value="PBP1_ABC_sugar_binding-like"/>
    <property type="match status" value="1"/>
</dbReference>
<keyword evidence="5" id="KW-0762">Sugar transport</keyword>